<name>A0ACB7S6M0_HYAAI</name>
<accession>A0ACB7S6M0</accession>
<reference evidence="1" key="1">
    <citation type="submission" date="2020-05" db="EMBL/GenBank/DDBJ databases">
        <title>Large-scale comparative analyses of tick genomes elucidate their genetic diversity and vector capacities.</title>
        <authorList>
            <person name="Jia N."/>
            <person name="Wang J."/>
            <person name="Shi W."/>
            <person name="Du L."/>
            <person name="Sun Y."/>
            <person name="Zhan W."/>
            <person name="Jiang J."/>
            <person name="Wang Q."/>
            <person name="Zhang B."/>
            <person name="Ji P."/>
            <person name="Sakyi L.B."/>
            <person name="Cui X."/>
            <person name="Yuan T."/>
            <person name="Jiang B."/>
            <person name="Yang W."/>
            <person name="Lam T.T.-Y."/>
            <person name="Chang Q."/>
            <person name="Ding S."/>
            <person name="Wang X."/>
            <person name="Zhu J."/>
            <person name="Ruan X."/>
            <person name="Zhao L."/>
            <person name="Wei J."/>
            <person name="Que T."/>
            <person name="Du C."/>
            <person name="Cheng J."/>
            <person name="Dai P."/>
            <person name="Han X."/>
            <person name="Huang E."/>
            <person name="Gao Y."/>
            <person name="Liu J."/>
            <person name="Shao H."/>
            <person name="Ye R."/>
            <person name="Li L."/>
            <person name="Wei W."/>
            <person name="Wang X."/>
            <person name="Wang C."/>
            <person name="Yang T."/>
            <person name="Huo Q."/>
            <person name="Li W."/>
            <person name="Guo W."/>
            <person name="Chen H."/>
            <person name="Zhou L."/>
            <person name="Ni X."/>
            <person name="Tian J."/>
            <person name="Zhou Y."/>
            <person name="Sheng Y."/>
            <person name="Liu T."/>
            <person name="Pan Y."/>
            <person name="Xia L."/>
            <person name="Li J."/>
            <person name="Zhao F."/>
            <person name="Cao W."/>
        </authorList>
    </citation>
    <scope>NUCLEOTIDE SEQUENCE</scope>
    <source>
        <strain evidence="1">Hyas-2018</strain>
    </source>
</reference>
<sequence>MTDASHTLTARDKSEEHNGTDMQVDTSQNQQEKWTYDESSGQTISIQEKWQTWQRKGKNAQARIQPTEEDAQPQRAQGDGATNSAAVDAPRYRKPRLPPLPLDDTKIIYRPQVGLQLSKWSLLAVTHAIGRASKMSQKDFYDNIRIQVQHVENLIIASTPNKDIAYNMLLKITSIQLGGSIYAVKANVRTPEGISKGVIYNIPPGTSEELLQGIRVSASGKKSADPKTQSEPTTVQDQTALENKLQEQQRRWNLSSDSEFPELPAPSNILPSTEQVSRKDSTPPGREKASSKSRSRSRSRTPNPGKRVTYSDGAARNAGAQEPTETERHLLAQLQEQQALIEKLLRRCKENDTANQASKPQGTPPTTEDRVKEIVAMEVRKQTQEILATFAREITQQLQQHITVQLAPILATFQELSTFVSYAKQNHVTKATVEKMLNSTEASRKKARKDLHNASRPESMTLGEDRETAQDGE</sequence>
<keyword evidence="2" id="KW-1185">Reference proteome</keyword>
<dbReference type="Proteomes" id="UP000821845">
    <property type="component" value="Chromosome 5"/>
</dbReference>
<proteinExistence type="predicted"/>
<evidence type="ECO:0000313" key="1">
    <source>
        <dbReference type="EMBL" id="KAH6929549.1"/>
    </source>
</evidence>
<organism evidence="1 2">
    <name type="scientific">Hyalomma asiaticum</name>
    <name type="common">Tick</name>
    <dbReference type="NCBI Taxonomy" id="266040"/>
    <lineage>
        <taxon>Eukaryota</taxon>
        <taxon>Metazoa</taxon>
        <taxon>Ecdysozoa</taxon>
        <taxon>Arthropoda</taxon>
        <taxon>Chelicerata</taxon>
        <taxon>Arachnida</taxon>
        <taxon>Acari</taxon>
        <taxon>Parasitiformes</taxon>
        <taxon>Ixodida</taxon>
        <taxon>Ixodoidea</taxon>
        <taxon>Ixodidae</taxon>
        <taxon>Hyalomminae</taxon>
        <taxon>Hyalomma</taxon>
    </lineage>
</organism>
<gene>
    <name evidence="1" type="ORF">HPB50_002739</name>
</gene>
<evidence type="ECO:0000313" key="2">
    <source>
        <dbReference type="Proteomes" id="UP000821845"/>
    </source>
</evidence>
<protein>
    <submittedName>
        <fullName evidence="1">Uncharacterized protein</fullName>
    </submittedName>
</protein>
<comment type="caution">
    <text evidence="1">The sequence shown here is derived from an EMBL/GenBank/DDBJ whole genome shotgun (WGS) entry which is preliminary data.</text>
</comment>
<dbReference type="EMBL" id="CM023485">
    <property type="protein sequence ID" value="KAH6929549.1"/>
    <property type="molecule type" value="Genomic_DNA"/>
</dbReference>